<protein>
    <submittedName>
        <fullName evidence="2">Uncharacterized protein</fullName>
    </submittedName>
</protein>
<dbReference type="AlphaFoldDB" id="U4LV38"/>
<accession>U4LV38</accession>
<evidence type="ECO:0000313" key="3">
    <source>
        <dbReference type="Proteomes" id="UP000018144"/>
    </source>
</evidence>
<organism evidence="2 3">
    <name type="scientific">Pyronema omphalodes (strain CBS 100304)</name>
    <name type="common">Pyronema confluens</name>
    <dbReference type="NCBI Taxonomy" id="1076935"/>
    <lineage>
        <taxon>Eukaryota</taxon>
        <taxon>Fungi</taxon>
        <taxon>Dikarya</taxon>
        <taxon>Ascomycota</taxon>
        <taxon>Pezizomycotina</taxon>
        <taxon>Pezizomycetes</taxon>
        <taxon>Pezizales</taxon>
        <taxon>Pyronemataceae</taxon>
        <taxon>Pyronema</taxon>
    </lineage>
</organism>
<dbReference type="EMBL" id="HF936442">
    <property type="protein sequence ID" value="CCX34247.1"/>
    <property type="molecule type" value="Genomic_DNA"/>
</dbReference>
<gene>
    <name evidence="2" type="ORF">PCON_03217</name>
</gene>
<name>U4LV38_PYROM</name>
<feature type="region of interest" description="Disordered" evidence="1">
    <location>
        <begin position="108"/>
        <end position="142"/>
    </location>
</feature>
<evidence type="ECO:0000256" key="1">
    <source>
        <dbReference type="SAM" id="MobiDB-lite"/>
    </source>
</evidence>
<proteinExistence type="predicted"/>
<sequence length="150" mass="16733">MHFINIRWHVFCSSGEPWASLHQNPTIPSLPQQVAGVYPAVDHRWHIHPAPLNVNPIPAPVSTAPPPLTTPVTVTHATGQVSVDSDNRFARRIFSYLGEAEAQAYQNGSHFTCRPPQPPSLRQRDTSWQQSQTPLPPPKAGKCRILIEQR</sequence>
<keyword evidence="3" id="KW-1185">Reference proteome</keyword>
<evidence type="ECO:0000313" key="2">
    <source>
        <dbReference type="EMBL" id="CCX34247.1"/>
    </source>
</evidence>
<dbReference type="Proteomes" id="UP000018144">
    <property type="component" value="Unassembled WGS sequence"/>
</dbReference>
<reference evidence="2 3" key="1">
    <citation type="journal article" date="2013" name="PLoS Genet.">
        <title>The genome and development-dependent transcriptomes of Pyronema confluens: a window into fungal evolution.</title>
        <authorList>
            <person name="Traeger S."/>
            <person name="Altegoer F."/>
            <person name="Freitag M."/>
            <person name="Gabaldon T."/>
            <person name="Kempken F."/>
            <person name="Kumar A."/>
            <person name="Marcet-Houben M."/>
            <person name="Poggeler S."/>
            <person name="Stajich J.E."/>
            <person name="Nowrousian M."/>
        </authorList>
    </citation>
    <scope>NUCLEOTIDE SEQUENCE [LARGE SCALE GENOMIC DNA]</scope>
    <source>
        <strain evidence="3">CBS 100304</strain>
        <tissue evidence="2">Vegetative mycelium</tissue>
    </source>
</reference>